<dbReference type="RefSeq" id="WP_056970800.1">
    <property type="nucleotide sequence ID" value="NZ_AYYX01000100.1"/>
</dbReference>
<dbReference type="PROSITE" id="PS51099">
    <property type="entry name" value="PTS_EIIB_TYPE_2"/>
    <property type="match status" value="1"/>
</dbReference>
<dbReference type="InterPro" id="IPR007737">
    <property type="entry name" value="Mga_HTH"/>
</dbReference>
<dbReference type="AlphaFoldDB" id="A0A0R2BXI4"/>
<dbReference type="Pfam" id="PF08279">
    <property type="entry name" value="HTH_11"/>
    <property type="match status" value="1"/>
</dbReference>
<sequence length="498" mass="57639">MITEYNKKALINYFLNHRGFISGSELSAYLGVSIKTVSRITKKINKRNRNKPIIESKRGRGYFLNYENYTNQEFTIRGDSSKELTSIERRNEVVKQLLVSSPQKQNINNVFGKFYISESLISIDLRALRNMLFKYHLSLRRSKGYIWIEGEEVNIRKAMTDLLVTDEATSVSYFVQEDQYLQKSDASFVTRQIKLIEEYLGCEIPYPYNINLFSHIYILIERYHNVGTIIGDDYKVKLLELKKFKKKDKILIISKKIMNNINAFLNFELPEVETFYLYQYLNSSRVNDAQTTDINKVSDALRNITIFLIKEVSKNPKFGNLNSKGLFINLVNHIKPMLKRLENGIKVKNNLLEQITLEYPELFNAVKEATIIASNRFCLKRINDEEVGFLTVYFAQAFENLRPPINILIVCTTGFGTAQLLKAKIKKRFSELNIVKLVASRDLKAVLDSHPEVNLVVSTINLKNASSIPILVVSAMFTMEDQKHLEREVDIIRKGMMN</sequence>
<accession>A0A0R2BXI4</accession>
<comment type="caution">
    <text evidence="8">The sequence shown here is derived from an EMBL/GenBank/DDBJ whole genome shotgun (WGS) entry which is preliminary data.</text>
</comment>
<dbReference type="InterPro" id="IPR013011">
    <property type="entry name" value="PTS_EIIB_2"/>
</dbReference>
<keyword evidence="4" id="KW-0010">Activator</keyword>
<dbReference type="STRING" id="1133569.FD21_GL000143"/>
<dbReference type="GO" id="GO:0008982">
    <property type="term" value="F:protein-N(PI)-phosphohistidine-sugar phosphotransferase activity"/>
    <property type="evidence" value="ECO:0007669"/>
    <property type="project" value="InterPro"/>
</dbReference>
<keyword evidence="5" id="KW-0804">Transcription</keyword>
<proteinExistence type="predicted"/>
<evidence type="ECO:0000259" key="6">
    <source>
        <dbReference type="PROSITE" id="PS51099"/>
    </source>
</evidence>
<evidence type="ECO:0000256" key="2">
    <source>
        <dbReference type="ARBA" id="ARBA00022737"/>
    </source>
</evidence>
<dbReference type="EMBL" id="AYYX01000100">
    <property type="protein sequence ID" value="KRM84029.1"/>
    <property type="molecule type" value="Genomic_DNA"/>
</dbReference>
<dbReference type="GO" id="GO:0006355">
    <property type="term" value="P:regulation of DNA-templated transcription"/>
    <property type="evidence" value="ECO:0007669"/>
    <property type="project" value="InterPro"/>
</dbReference>
<evidence type="ECO:0000256" key="3">
    <source>
        <dbReference type="ARBA" id="ARBA00023015"/>
    </source>
</evidence>
<dbReference type="InterPro" id="IPR013196">
    <property type="entry name" value="HTH_11"/>
</dbReference>
<dbReference type="InterPro" id="IPR050661">
    <property type="entry name" value="BglG_antiterminators"/>
</dbReference>
<dbReference type="Gene3D" id="1.10.10.10">
    <property type="entry name" value="Winged helix-like DNA-binding domain superfamily/Winged helix DNA-binding domain"/>
    <property type="match status" value="1"/>
</dbReference>
<feature type="domain" description="PRD" evidence="7">
    <location>
        <begin position="296"/>
        <end position="404"/>
    </location>
</feature>
<dbReference type="InterPro" id="IPR036634">
    <property type="entry name" value="PRD_sf"/>
</dbReference>
<evidence type="ECO:0000256" key="5">
    <source>
        <dbReference type="ARBA" id="ARBA00023163"/>
    </source>
</evidence>
<dbReference type="InterPro" id="IPR036388">
    <property type="entry name" value="WH-like_DNA-bd_sf"/>
</dbReference>
<dbReference type="PATRIC" id="fig|1133569.4.peg.144"/>
<organism evidence="8 9">
    <name type="scientific">Liquorilactobacillus vini DSM 20605</name>
    <dbReference type="NCBI Taxonomy" id="1133569"/>
    <lineage>
        <taxon>Bacteria</taxon>
        <taxon>Bacillati</taxon>
        <taxon>Bacillota</taxon>
        <taxon>Bacilli</taxon>
        <taxon>Lactobacillales</taxon>
        <taxon>Lactobacillaceae</taxon>
        <taxon>Liquorilactobacillus</taxon>
    </lineage>
</organism>
<dbReference type="SUPFAM" id="SSF52794">
    <property type="entry name" value="PTS system IIB component-like"/>
    <property type="match status" value="1"/>
</dbReference>
<keyword evidence="9" id="KW-1185">Reference proteome</keyword>
<evidence type="ECO:0000259" key="7">
    <source>
        <dbReference type="PROSITE" id="PS51372"/>
    </source>
</evidence>
<keyword evidence="2" id="KW-0677">Repeat</keyword>
<keyword evidence="1" id="KW-0808">Transferase</keyword>
<evidence type="ECO:0000256" key="1">
    <source>
        <dbReference type="ARBA" id="ARBA00022679"/>
    </source>
</evidence>
<dbReference type="Gene3D" id="1.10.1790.10">
    <property type="entry name" value="PRD domain"/>
    <property type="match status" value="2"/>
</dbReference>
<reference evidence="8 9" key="1">
    <citation type="journal article" date="2015" name="Genome Announc.">
        <title>Expanding the biotechnology potential of lactobacilli through comparative genomics of 213 strains and associated genera.</title>
        <authorList>
            <person name="Sun Z."/>
            <person name="Harris H.M."/>
            <person name="McCann A."/>
            <person name="Guo C."/>
            <person name="Argimon S."/>
            <person name="Zhang W."/>
            <person name="Yang X."/>
            <person name="Jeffery I.B."/>
            <person name="Cooney J.C."/>
            <person name="Kagawa T.F."/>
            <person name="Liu W."/>
            <person name="Song Y."/>
            <person name="Salvetti E."/>
            <person name="Wrobel A."/>
            <person name="Rasinkangas P."/>
            <person name="Parkhill J."/>
            <person name="Rea M.C."/>
            <person name="O'Sullivan O."/>
            <person name="Ritari J."/>
            <person name="Douillard F.P."/>
            <person name="Paul Ross R."/>
            <person name="Yang R."/>
            <person name="Briner A.E."/>
            <person name="Felis G.E."/>
            <person name="de Vos W.M."/>
            <person name="Barrangou R."/>
            <person name="Klaenhammer T.R."/>
            <person name="Caufield P.W."/>
            <person name="Cui Y."/>
            <person name="Zhang H."/>
            <person name="O'Toole P.W."/>
        </authorList>
    </citation>
    <scope>NUCLEOTIDE SEQUENCE [LARGE SCALE GENOMIC DNA]</scope>
    <source>
        <strain evidence="8 9">DSM 20605</strain>
    </source>
</reference>
<dbReference type="InterPro" id="IPR036095">
    <property type="entry name" value="PTS_EIIB-like_sf"/>
</dbReference>
<dbReference type="InterPro" id="IPR011608">
    <property type="entry name" value="PRD"/>
</dbReference>
<dbReference type="eggNOG" id="COG3711">
    <property type="taxonomic scope" value="Bacteria"/>
</dbReference>
<feature type="domain" description="PRD" evidence="7">
    <location>
        <begin position="180"/>
        <end position="291"/>
    </location>
</feature>
<feature type="domain" description="PTS EIIB type-2" evidence="6">
    <location>
        <begin position="405"/>
        <end position="497"/>
    </location>
</feature>
<dbReference type="GO" id="GO:0009401">
    <property type="term" value="P:phosphoenolpyruvate-dependent sugar phosphotransferase system"/>
    <property type="evidence" value="ECO:0007669"/>
    <property type="project" value="InterPro"/>
</dbReference>
<gene>
    <name evidence="8" type="ORF">FD21_GL000143</name>
</gene>
<dbReference type="PANTHER" id="PTHR30185:SF18">
    <property type="entry name" value="TRANSCRIPTIONAL REGULATOR MTLR"/>
    <property type="match status" value="1"/>
</dbReference>
<evidence type="ECO:0000313" key="9">
    <source>
        <dbReference type="Proteomes" id="UP000051576"/>
    </source>
</evidence>
<evidence type="ECO:0000256" key="4">
    <source>
        <dbReference type="ARBA" id="ARBA00023159"/>
    </source>
</evidence>
<evidence type="ECO:0000313" key="8">
    <source>
        <dbReference type="EMBL" id="KRM84029.1"/>
    </source>
</evidence>
<name>A0A0R2BXI4_9LACO</name>
<keyword evidence="3" id="KW-0805">Transcription regulation</keyword>
<dbReference type="PANTHER" id="PTHR30185">
    <property type="entry name" value="CRYPTIC BETA-GLUCOSIDE BGL OPERON ANTITERMINATOR"/>
    <property type="match status" value="1"/>
</dbReference>
<dbReference type="CDD" id="cd05568">
    <property type="entry name" value="PTS_IIB_bgl_like"/>
    <property type="match status" value="1"/>
</dbReference>
<dbReference type="SUPFAM" id="SSF63520">
    <property type="entry name" value="PTS-regulatory domain, PRD"/>
    <property type="match status" value="2"/>
</dbReference>
<protein>
    <submittedName>
        <fullName evidence="8">BglG family transcriptional antiterminator</fullName>
    </submittedName>
</protein>
<dbReference type="Gene3D" id="3.40.50.2300">
    <property type="match status" value="1"/>
</dbReference>
<dbReference type="Pfam" id="PF00874">
    <property type="entry name" value="PRD"/>
    <property type="match status" value="2"/>
</dbReference>
<dbReference type="Proteomes" id="UP000051576">
    <property type="component" value="Unassembled WGS sequence"/>
</dbReference>
<dbReference type="Pfam" id="PF05043">
    <property type="entry name" value="Mga"/>
    <property type="match status" value="1"/>
</dbReference>
<dbReference type="PROSITE" id="PS51372">
    <property type="entry name" value="PRD_2"/>
    <property type="match status" value="2"/>
</dbReference>